<keyword evidence="3" id="KW-1185">Reference proteome</keyword>
<proteinExistence type="predicted"/>
<dbReference type="Proteomes" id="UP000092445">
    <property type="component" value="Unassembled WGS sequence"/>
</dbReference>
<dbReference type="AlphaFoldDB" id="A0A1A9ZTW4"/>
<keyword evidence="1" id="KW-0472">Membrane</keyword>
<protein>
    <submittedName>
        <fullName evidence="2">Uncharacterized protein</fullName>
    </submittedName>
</protein>
<keyword evidence="1" id="KW-1133">Transmembrane helix</keyword>
<organism evidence="2 3">
    <name type="scientific">Glossina pallidipes</name>
    <name type="common">Tsetse fly</name>
    <dbReference type="NCBI Taxonomy" id="7398"/>
    <lineage>
        <taxon>Eukaryota</taxon>
        <taxon>Metazoa</taxon>
        <taxon>Ecdysozoa</taxon>
        <taxon>Arthropoda</taxon>
        <taxon>Hexapoda</taxon>
        <taxon>Insecta</taxon>
        <taxon>Pterygota</taxon>
        <taxon>Neoptera</taxon>
        <taxon>Endopterygota</taxon>
        <taxon>Diptera</taxon>
        <taxon>Brachycera</taxon>
        <taxon>Muscomorpha</taxon>
        <taxon>Hippoboscoidea</taxon>
        <taxon>Glossinidae</taxon>
        <taxon>Glossina</taxon>
    </lineage>
</organism>
<dbReference type="VEuPathDB" id="VectorBase:GPAI024845"/>
<reference evidence="3" key="1">
    <citation type="submission" date="2014-03" db="EMBL/GenBank/DDBJ databases">
        <authorList>
            <person name="Aksoy S."/>
            <person name="Warren W."/>
            <person name="Wilson R.K."/>
        </authorList>
    </citation>
    <scope>NUCLEOTIDE SEQUENCE [LARGE SCALE GENOMIC DNA]</scope>
    <source>
        <strain evidence="3">IAEA</strain>
    </source>
</reference>
<accession>A0A1A9ZTW4</accession>
<sequence length="104" mass="11015">MDPSGGMSNNYFTATQSFIHWASGCSYNVPARQDLLLLLFLFWLLYGEAIAKVAIVAAAAAAASAASAVNVADEIGINLPAEIVIQLAVTTITKTTTKLQKIKK</sequence>
<evidence type="ECO:0000313" key="2">
    <source>
        <dbReference type="EnsemblMetazoa" id="GPAI024845-PA"/>
    </source>
</evidence>
<feature type="transmembrane region" description="Helical" evidence="1">
    <location>
        <begin position="36"/>
        <end position="60"/>
    </location>
</feature>
<reference evidence="2" key="2">
    <citation type="submission" date="2020-05" db="UniProtKB">
        <authorList>
            <consortium name="EnsemblMetazoa"/>
        </authorList>
    </citation>
    <scope>IDENTIFICATION</scope>
    <source>
        <strain evidence="2">IAEA</strain>
    </source>
</reference>
<name>A0A1A9ZTW4_GLOPL</name>
<evidence type="ECO:0000313" key="3">
    <source>
        <dbReference type="Proteomes" id="UP000092445"/>
    </source>
</evidence>
<dbReference type="EnsemblMetazoa" id="GPAI024845-RA">
    <property type="protein sequence ID" value="GPAI024845-PA"/>
    <property type="gene ID" value="GPAI024845"/>
</dbReference>
<keyword evidence="1" id="KW-0812">Transmembrane</keyword>
<evidence type="ECO:0000256" key="1">
    <source>
        <dbReference type="SAM" id="Phobius"/>
    </source>
</evidence>